<dbReference type="Proteomes" id="UP000243459">
    <property type="component" value="Chromosome 10"/>
</dbReference>
<organism evidence="2 3">
    <name type="scientific">Asparagus officinalis</name>
    <name type="common">Garden asparagus</name>
    <dbReference type="NCBI Taxonomy" id="4686"/>
    <lineage>
        <taxon>Eukaryota</taxon>
        <taxon>Viridiplantae</taxon>
        <taxon>Streptophyta</taxon>
        <taxon>Embryophyta</taxon>
        <taxon>Tracheophyta</taxon>
        <taxon>Spermatophyta</taxon>
        <taxon>Magnoliopsida</taxon>
        <taxon>Liliopsida</taxon>
        <taxon>Asparagales</taxon>
        <taxon>Asparagaceae</taxon>
        <taxon>Asparagoideae</taxon>
        <taxon>Asparagus</taxon>
    </lineage>
</organism>
<evidence type="ECO:0000313" key="2">
    <source>
        <dbReference type="EMBL" id="ONK56271.1"/>
    </source>
</evidence>
<dbReference type="EMBL" id="CM007390">
    <property type="protein sequence ID" value="ONK56271.1"/>
    <property type="molecule type" value="Genomic_DNA"/>
</dbReference>
<gene>
    <name evidence="2" type="ORF">A4U43_C10F5880</name>
</gene>
<sequence>MGEDHEPNLEDESRPSKVARVSSPDESSDAGKVTTAVASPLGLGLGLGIGGGGDSESSKGGGFTFMQMQEFHHQALIFSTWSPESQFQFTSFSQFGRASPPRMGPPLPLFCGTREFVLRFQEQHGARTREVQEN</sequence>
<keyword evidence="3" id="KW-1185">Reference proteome</keyword>
<reference evidence="3" key="1">
    <citation type="journal article" date="2017" name="Nat. Commun.">
        <title>The asparagus genome sheds light on the origin and evolution of a young Y chromosome.</title>
        <authorList>
            <person name="Harkess A."/>
            <person name="Zhou J."/>
            <person name="Xu C."/>
            <person name="Bowers J.E."/>
            <person name="Van der Hulst R."/>
            <person name="Ayyampalayam S."/>
            <person name="Mercati F."/>
            <person name="Riccardi P."/>
            <person name="McKain M.R."/>
            <person name="Kakrana A."/>
            <person name="Tang H."/>
            <person name="Ray J."/>
            <person name="Groenendijk J."/>
            <person name="Arikit S."/>
            <person name="Mathioni S.M."/>
            <person name="Nakano M."/>
            <person name="Shan H."/>
            <person name="Telgmann-Rauber A."/>
            <person name="Kanno A."/>
            <person name="Yue Z."/>
            <person name="Chen H."/>
            <person name="Li W."/>
            <person name="Chen Y."/>
            <person name="Xu X."/>
            <person name="Zhang Y."/>
            <person name="Luo S."/>
            <person name="Chen H."/>
            <person name="Gao J."/>
            <person name="Mao Z."/>
            <person name="Pires J.C."/>
            <person name="Luo M."/>
            <person name="Kudrna D."/>
            <person name="Wing R.A."/>
            <person name="Meyers B.C."/>
            <person name="Yi K."/>
            <person name="Kong H."/>
            <person name="Lavrijsen P."/>
            <person name="Sunseri F."/>
            <person name="Falavigna A."/>
            <person name="Ye Y."/>
            <person name="Leebens-Mack J.H."/>
            <person name="Chen G."/>
        </authorList>
    </citation>
    <scope>NUCLEOTIDE SEQUENCE [LARGE SCALE GENOMIC DNA]</scope>
    <source>
        <strain evidence="3">cv. DH0086</strain>
    </source>
</reference>
<dbReference type="AlphaFoldDB" id="A0A5P1E112"/>
<accession>A0A5P1E112</accession>
<evidence type="ECO:0000313" key="3">
    <source>
        <dbReference type="Proteomes" id="UP000243459"/>
    </source>
</evidence>
<evidence type="ECO:0000256" key="1">
    <source>
        <dbReference type="SAM" id="MobiDB-lite"/>
    </source>
</evidence>
<proteinExistence type="predicted"/>
<feature type="compositionally biased region" description="Basic and acidic residues" evidence="1">
    <location>
        <begin position="1"/>
        <end position="15"/>
    </location>
</feature>
<feature type="region of interest" description="Disordered" evidence="1">
    <location>
        <begin position="1"/>
        <end position="35"/>
    </location>
</feature>
<dbReference type="Gramene" id="ONK56271">
    <property type="protein sequence ID" value="ONK56271"/>
    <property type="gene ID" value="A4U43_C10F5880"/>
</dbReference>
<protein>
    <submittedName>
        <fullName evidence="2">Uncharacterized protein</fullName>
    </submittedName>
</protein>
<name>A0A5P1E112_ASPOF</name>